<comment type="caution">
    <text evidence="1">The sequence shown here is derived from an EMBL/GenBank/DDBJ whole genome shotgun (WGS) entry which is preliminary data.</text>
</comment>
<protein>
    <submittedName>
        <fullName evidence="1">Uncharacterized protein</fullName>
    </submittedName>
</protein>
<proteinExistence type="predicted"/>
<dbReference type="EMBL" id="JAFIQS010000009">
    <property type="protein sequence ID" value="KAG5165423.1"/>
    <property type="molecule type" value="Genomic_DNA"/>
</dbReference>
<dbReference type="AlphaFoldDB" id="A0A8H8CH84"/>
<evidence type="ECO:0000313" key="1">
    <source>
        <dbReference type="EMBL" id="KAG5165423.1"/>
    </source>
</evidence>
<reference evidence="1" key="1">
    <citation type="submission" date="2021-02" db="EMBL/GenBank/DDBJ databases">
        <title>Psilocybe cubensis genome.</title>
        <authorList>
            <person name="Mckernan K.J."/>
            <person name="Crawford S."/>
            <person name="Trippe A."/>
            <person name="Kane L.T."/>
            <person name="Mclaughlin S."/>
        </authorList>
    </citation>
    <scope>NUCLEOTIDE SEQUENCE [LARGE SCALE GENOMIC DNA]</scope>
    <source>
        <strain evidence="1">MGC-MH-2018</strain>
    </source>
</reference>
<accession>A0A8H8CH84</accession>
<gene>
    <name evidence="1" type="ORF">JR316_009002</name>
</gene>
<name>A0A8H8CH84_PSICU</name>
<organism evidence="1">
    <name type="scientific">Psilocybe cubensis</name>
    <name type="common">Psychedelic mushroom</name>
    <name type="synonym">Stropharia cubensis</name>
    <dbReference type="NCBI Taxonomy" id="181762"/>
    <lineage>
        <taxon>Eukaryota</taxon>
        <taxon>Fungi</taxon>
        <taxon>Dikarya</taxon>
        <taxon>Basidiomycota</taxon>
        <taxon>Agaricomycotina</taxon>
        <taxon>Agaricomycetes</taxon>
        <taxon>Agaricomycetidae</taxon>
        <taxon>Agaricales</taxon>
        <taxon>Agaricineae</taxon>
        <taxon>Strophariaceae</taxon>
        <taxon>Psilocybe</taxon>
    </lineage>
</organism>
<sequence>MSQLAKNRCTCFSLAAMEKQLSVLNSDCTCHVAGTTCLRPGHFLPPEVERWYSVVVGRRPGPVQGRAAALDNYTGISGGHALFCPSELIAKAHFYSALERGEVVEVVPPVRTVLNREDVSTCTGFRPEDPSTPEVGTWTLVIVGREPGIFSSTYRPQGSIVHLNIQGIRGSQTKALPTRTDAVNKFLQLVDAGEVVRVSGDSNLRIAHTPETYLELCRYCQNM</sequence>